<dbReference type="KEGG" id="hhy:Halhy_2039"/>
<evidence type="ECO:0000313" key="3">
    <source>
        <dbReference type="EMBL" id="AEE49924.1"/>
    </source>
</evidence>
<organism evidence="3 4">
    <name type="scientific">Haliscomenobacter hydrossis (strain ATCC 27775 / DSM 1100 / LMG 10767 / O)</name>
    <dbReference type="NCBI Taxonomy" id="760192"/>
    <lineage>
        <taxon>Bacteria</taxon>
        <taxon>Pseudomonadati</taxon>
        <taxon>Bacteroidota</taxon>
        <taxon>Saprospiria</taxon>
        <taxon>Saprospirales</taxon>
        <taxon>Haliscomenobacteraceae</taxon>
        <taxon>Haliscomenobacter</taxon>
    </lineage>
</organism>
<dbReference type="STRING" id="760192.Halhy_2039"/>
<accession>F4KPH0</accession>
<protein>
    <submittedName>
        <fullName evidence="3">Peptidase M12B ADAM/reprolysin</fullName>
    </submittedName>
</protein>
<evidence type="ECO:0000313" key="4">
    <source>
        <dbReference type="Proteomes" id="UP000008461"/>
    </source>
</evidence>
<dbReference type="OrthoDB" id="9792152at2"/>
<evidence type="ECO:0000256" key="1">
    <source>
        <dbReference type="SAM" id="SignalP"/>
    </source>
</evidence>
<dbReference type="Pfam" id="PF13688">
    <property type="entry name" value="Reprolysin_5"/>
    <property type="match status" value="1"/>
</dbReference>
<dbReference type="eggNOG" id="COG3227">
    <property type="taxonomic scope" value="Bacteria"/>
</dbReference>
<dbReference type="Pfam" id="PF18962">
    <property type="entry name" value="Por_Secre_tail"/>
    <property type="match status" value="1"/>
</dbReference>
<dbReference type="AlphaFoldDB" id="F4KPH0"/>
<dbReference type="NCBIfam" id="TIGR04183">
    <property type="entry name" value="Por_Secre_tail"/>
    <property type="match status" value="1"/>
</dbReference>
<proteinExistence type="predicted"/>
<name>F4KPH0_HALH1</name>
<evidence type="ECO:0000259" key="2">
    <source>
        <dbReference type="PROSITE" id="PS50215"/>
    </source>
</evidence>
<dbReference type="PANTHER" id="PTHR11905:SF159">
    <property type="entry name" value="ADAM METALLOPROTEASE"/>
    <property type="match status" value="1"/>
</dbReference>
<dbReference type="eggNOG" id="COG2931">
    <property type="taxonomic scope" value="Bacteria"/>
</dbReference>
<reference evidence="3 4" key="1">
    <citation type="journal article" date="2011" name="Stand. Genomic Sci.">
        <title>Complete genome sequence of Haliscomenobacter hydrossis type strain (O).</title>
        <authorList>
            <consortium name="US DOE Joint Genome Institute (JGI-PGF)"/>
            <person name="Daligault H."/>
            <person name="Lapidus A."/>
            <person name="Zeytun A."/>
            <person name="Nolan M."/>
            <person name="Lucas S."/>
            <person name="Del Rio T.G."/>
            <person name="Tice H."/>
            <person name="Cheng J.F."/>
            <person name="Tapia R."/>
            <person name="Han C."/>
            <person name="Goodwin L."/>
            <person name="Pitluck S."/>
            <person name="Liolios K."/>
            <person name="Pagani I."/>
            <person name="Ivanova N."/>
            <person name="Huntemann M."/>
            <person name="Mavromatis K."/>
            <person name="Mikhailova N."/>
            <person name="Pati A."/>
            <person name="Chen A."/>
            <person name="Palaniappan K."/>
            <person name="Land M."/>
            <person name="Hauser L."/>
            <person name="Brambilla E.M."/>
            <person name="Rohde M."/>
            <person name="Verbarg S."/>
            <person name="Goker M."/>
            <person name="Bristow J."/>
            <person name="Eisen J.A."/>
            <person name="Markowitz V."/>
            <person name="Hugenholtz P."/>
            <person name="Kyrpides N.C."/>
            <person name="Klenk H.P."/>
            <person name="Woyke T."/>
        </authorList>
    </citation>
    <scope>NUCLEOTIDE SEQUENCE [LARGE SCALE GENOMIC DNA]</scope>
    <source>
        <strain evidence="4">ATCC 27775 / DSM 1100 / LMG 10767 / O</strain>
    </source>
</reference>
<dbReference type="HOGENOM" id="CLU_343152_0_0_10"/>
<dbReference type="InterPro" id="IPR026444">
    <property type="entry name" value="Secre_tail"/>
</dbReference>
<dbReference type="Proteomes" id="UP000008461">
    <property type="component" value="Chromosome"/>
</dbReference>
<dbReference type="InterPro" id="IPR024079">
    <property type="entry name" value="MetalloPept_cat_dom_sf"/>
</dbReference>
<dbReference type="GO" id="GO:0004222">
    <property type="term" value="F:metalloendopeptidase activity"/>
    <property type="evidence" value="ECO:0007669"/>
    <property type="project" value="InterPro"/>
</dbReference>
<keyword evidence="4" id="KW-1185">Reference proteome</keyword>
<sequence>MRTLLTLVMAMALSIVQAQLSLRPSELVSAQKSSRSKFVNYKLFDRAPDLRDGDAVNAQWLSLRSEDLRGLLLDRPKAMTLPLPAGDDNTYELELVQVNLFANDFSIVLASNPKVLHELDEGIHYRGVIKDYPGSVVAISVFGDEISGVISTPENGNQILGRYKGSNPRLHLLHEDSKMADHPEFHCQTPDSGRGYTAEELNSGGELRAAASCVRVYLEVDYDVFVDKGGQTGASNYITSVFNQVATLYANENISITLSQIFLWNTTSPYSGSDTYSLLTQFQRTRSTFNGDAGMLLSYRGNGGIAVVDGLCRPYTSFKMGYSGIGKTFSAVPTFSFTTMVVAHELGHILGSQHTHACVWNGNNTALDACPGFTEGNCAASVTAPTAGGTVMSYCHMNRVGINYAQGFGQQPGNLIRSRIAAASCLQACTNTPPPPPPPSGGGSGATCGNVTFTLTLDLFGSETTWEILNPAGVAVDKGGPYVDKTSGQIVQKKLCLPYGCYKLRILDKIGDGICCTYGNGAFKLQDANNIVIAQGGQFTKEALTNFCVQAPGGSNPPPPSGTTCTNIDFIKTPPVSFGGSQDGGSATVTEAGKALTIKNNAWKAVPLSYNITANTYIEFEFRSTLQGEIHGIGFDDDENISAPYTFQLWGKQTWGITTYRNYEGNSAWKKYTIKVGQFYTGTVTRLFFAADMDAAPYTSESQFRNVRIYESTPCPTFQQPETQGAGFGANFLENKPAVVIYPNPTNTNTKAQVNLSAWPAGQHDLEVFDLYGKLIRTQRLNVATYGEHSFDLDTTGLPAGTYLYKVGDEKLKLSGRVVVMSGQL</sequence>
<gene>
    <name evidence="3" type="ordered locus">Halhy_2039</name>
</gene>
<feature type="domain" description="Peptidase M12B" evidence="2">
    <location>
        <begin position="212"/>
        <end position="400"/>
    </location>
</feature>
<dbReference type="eggNOG" id="COG3292">
    <property type="taxonomic scope" value="Bacteria"/>
</dbReference>
<feature type="signal peptide" evidence="1">
    <location>
        <begin position="1"/>
        <end position="18"/>
    </location>
</feature>
<dbReference type="PANTHER" id="PTHR11905">
    <property type="entry name" value="ADAM A DISINTEGRIN AND METALLOPROTEASE DOMAIN"/>
    <property type="match status" value="1"/>
</dbReference>
<dbReference type="SUPFAM" id="SSF55486">
    <property type="entry name" value="Metalloproteases ('zincins'), catalytic domain"/>
    <property type="match status" value="1"/>
</dbReference>
<dbReference type="EMBL" id="CP002691">
    <property type="protein sequence ID" value="AEE49924.1"/>
    <property type="molecule type" value="Genomic_DNA"/>
</dbReference>
<dbReference type="PROSITE" id="PS50215">
    <property type="entry name" value="ADAM_MEPRO"/>
    <property type="match status" value="1"/>
</dbReference>
<dbReference type="InterPro" id="IPR001590">
    <property type="entry name" value="Peptidase_M12B"/>
</dbReference>
<keyword evidence="1" id="KW-0732">Signal</keyword>
<dbReference type="GO" id="GO:0006508">
    <property type="term" value="P:proteolysis"/>
    <property type="evidence" value="ECO:0007669"/>
    <property type="project" value="InterPro"/>
</dbReference>
<reference key="2">
    <citation type="submission" date="2011-04" db="EMBL/GenBank/DDBJ databases">
        <title>Complete sequence of chromosome of Haliscomenobacter hydrossis DSM 1100.</title>
        <authorList>
            <consortium name="US DOE Joint Genome Institute (JGI-PGF)"/>
            <person name="Lucas S."/>
            <person name="Han J."/>
            <person name="Lapidus A."/>
            <person name="Bruce D."/>
            <person name="Goodwin L."/>
            <person name="Pitluck S."/>
            <person name="Peters L."/>
            <person name="Kyrpides N."/>
            <person name="Mavromatis K."/>
            <person name="Ivanova N."/>
            <person name="Ovchinnikova G."/>
            <person name="Pagani I."/>
            <person name="Daligault H."/>
            <person name="Detter J.C."/>
            <person name="Han C."/>
            <person name="Land M."/>
            <person name="Hauser L."/>
            <person name="Markowitz V."/>
            <person name="Cheng J.-F."/>
            <person name="Hugenholtz P."/>
            <person name="Woyke T."/>
            <person name="Wu D."/>
            <person name="Verbarg S."/>
            <person name="Frueling A."/>
            <person name="Brambilla E."/>
            <person name="Klenk H.-P."/>
            <person name="Eisen J.A."/>
        </authorList>
    </citation>
    <scope>NUCLEOTIDE SEQUENCE</scope>
    <source>
        <strain>DSM 1100</strain>
    </source>
</reference>
<dbReference type="RefSeq" id="WP_013764477.1">
    <property type="nucleotide sequence ID" value="NC_015510.1"/>
</dbReference>
<feature type="chain" id="PRO_5003315874" evidence="1">
    <location>
        <begin position="19"/>
        <end position="825"/>
    </location>
</feature>
<dbReference type="Gene3D" id="3.40.390.10">
    <property type="entry name" value="Collagenase (Catalytic Domain)"/>
    <property type="match status" value="1"/>
</dbReference>